<keyword evidence="2" id="KW-0812">Transmembrane</keyword>
<evidence type="ECO:0000256" key="2">
    <source>
        <dbReference type="SAM" id="Phobius"/>
    </source>
</evidence>
<dbReference type="GeneID" id="111246846"/>
<proteinExistence type="predicted"/>
<dbReference type="OMA" id="GDDNEAC"/>
<dbReference type="InterPro" id="IPR032006">
    <property type="entry name" value="TMIE"/>
</dbReference>
<feature type="compositionally biased region" description="Basic and acidic residues" evidence="1">
    <location>
        <begin position="138"/>
        <end position="151"/>
    </location>
</feature>
<dbReference type="PANTHER" id="PTHR28635:SF1">
    <property type="entry name" value="TRANSMEMBRANE INNER EAR EXPRESSED PROTEIN"/>
    <property type="match status" value="1"/>
</dbReference>
<sequence length="229" mass="26404">MAECVPVVPEVGSDWLEKSVIAGFRVWQLMFMSCAGATVVIVVMCCFMKCRVPRTKQEIEADCHRRELTLQFRKQLNKIAMDDLTFLKALDKVRETFEHEEEKRQRGSWDSLLEQEGRELSFKYRIRKLLRMFRFKKKEKDKNKSATEKDGGGSTNDQAKRGSDSTGGDGDEDSRNTKNGSKGKNSPEETQYRNGDDHRKDHKGRDHHKKDHVEVHIDADADGILRQKS</sequence>
<keyword evidence="2" id="KW-1133">Transmembrane helix</keyword>
<evidence type="ECO:0008006" key="5">
    <source>
        <dbReference type="Google" id="ProtNLM"/>
    </source>
</evidence>
<dbReference type="RefSeq" id="XP_022652854.1">
    <property type="nucleotide sequence ID" value="XM_022797119.1"/>
</dbReference>
<feature type="compositionally biased region" description="Basic residues" evidence="1">
    <location>
        <begin position="200"/>
        <end position="210"/>
    </location>
</feature>
<accession>A0A7M7JJZ6</accession>
<feature type="region of interest" description="Disordered" evidence="1">
    <location>
        <begin position="138"/>
        <end position="229"/>
    </location>
</feature>
<dbReference type="EnsemblMetazoa" id="XM_022797119">
    <property type="protein sequence ID" value="XP_022652854"/>
    <property type="gene ID" value="LOC111246846"/>
</dbReference>
<dbReference type="KEGG" id="vde:111246846"/>
<feature type="transmembrane region" description="Helical" evidence="2">
    <location>
        <begin position="26"/>
        <end position="47"/>
    </location>
</feature>
<reference evidence="3" key="1">
    <citation type="submission" date="2021-01" db="UniProtKB">
        <authorList>
            <consortium name="EnsemblMetazoa"/>
        </authorList>
    </citation>
    <scope>IDENTIFICATION</scope>
</reference>
<dbReference type="Pfam" id="PF16038">
    <property type="entry name" value="TMIE"/>
    <property type="match status" value="1"/>
</dbReference>
<protein>
    <recommendedName>
        <fullName evidence="5">Transmembrane inner ear expressed protein</fullName>
    </recommendedName>
</protein>
<keyword evidence="4" id="KW-1185">Reference proteome</keyword>
<keyword evidence="2" id="KW-0472">Membrane</keyword>
<dbReference type="AlphaFoldDB" id="A0A7M7JJZ6"/>
<dbReference type="Proteomes" id="UP000594260">
    <property type="component" value="Unplaced"/>
</dbReference>
<feature type="compositionally biased region" description="Basic and acidic residues" evidence="1">
    <location>
        <begin position="211"/>
        <end position="229"/>
    </location>
</feature>
<organism evidence="3 4">
    <name type="scientific">Varroa destructor</name>
    <name type="common">Honeybee mite</name>
    <dbReference type="NCBI Taxonomy" id="109461"/>
    <lineage>
        <taxon>Eukaryota</taxon>
        <taxon>Metazoa</taxon>
        <taxon>Ecdysozoa</taxon>
        <taxon>Arthropoda</taxon>
        <taxon>Chelicerata</taxon>
        <taxon>Arachnida</taxon>
        <taxon>Acari</taxon>
        <taxon>Parasitiformes</taxon>
        <taxon>Mesostigmata</taxon>
        <taxon>Gamasina</taxon>
        <taxon>Dermanyssoidea</taxon>
        <taxon>Varroidae</taxon>
        <taxon>Varroa</taxon>
    </lineage>
</organism>
<name>A0A7M7JJZ6_VARDE</name>
<feature type="compositionally biased region" description="Basic and acidic residues" evidence="1">
    <location>
        <begin position="185"/>
        <end position="199"/>
    </location>
</feature>
<evidence type="ECO:0000256" key="1">
    <source>
        <dbReference type="SAM" id="MobiDB-lite"/>
    </source>
</evidence>
<evidence type="ECO:0000313" key="4">
    <source>
        <dbReference type="Proteomes" id="UP000594260"/>
    </source>
</evidence>
<dbReference type="InParanoid" id="A0A7M7JJZ6"/>
<dbReference type="OrthoDB" id="6154284at2759"/>
<dbReference type="PANTHER" id="PTHR28635">
    <property type="entry name" value="TRANSMEMBRANE INNER EAR EXPRESSED PROTEIN"/>
    <property type="match status" value="1"/>
</dbReference>
<evidence type="ECO:0000313" key="3">
    <source>
        <dbReference type="EnsemblMetazoa" id="XP_022652854"/>
    </source>
</evidence>